<dbReference type="AlphaFoldDB" id="A0A0L0VQQ1"/>
<sequence length="132" mass="14242">MLSLKTVIVLAVIACGFVSTDLTPDQKKKCTFGCILGTQGRRLGGCTKITDRDQFGTPTQWQIMKANPTENHVYYYNCIGTEMHFSSCCSSGSIGYPPDTNVMTLNGAGAYKAICVDAKALDSELGSPKDCR</sequence>
<gene>
    <name evidence="2" type="ORF">PSTG_05033</name>
</gene>
<evidence type="ECO:0000313" key="2">
    <source>
        <dbReference type="EMBL" id="KNF01601.1"/>
    </source>
</evidence>
<evidence type="ECO:0000313" key="3">
    <source>
        <dbReference type="Proteomes" id="UP000054564"/>
    </source>
</evidence>
<keyword evidence="1" id="KW-0732">Signal</keyword>
<dbReference type="EMBL" id="AJIL01000028">
    <property type="protein sequence ID" value="KNF01601.1"/>
    <property type="molecule type" value="Genomic_DNA"/>
</dbReference>
<accession>A0A0L0VQQ1</accession>
<proteinExistence type="predicted"/>
<protein>
    <recommendedName>
        <fullName evidence="4">Secreted protein</fullName>
    </recommendedName>
</protein>
<evidence type="ECO:0000256" key="1">
    <source>
        <dbReference type="SAM" id="SignalP"/>
    </source>
</evidence>
<keyword evidence="3" id="KW-1185">Reference proteome</keyword>
<reference evidence="3" key="1">
    <citation type="submission" date="2014-03" db="EMBL/GenBank/DDBJ databases">
        <title>The Genome Sequence of Puccinia striiformis f. sp. tritici PST-78.</title>
        <authorList>
            <consortium name="The Broad Institute Genome Sequencing Platform"/>
            <person name="Cuomo C."/>
            <person name="Hulbert S."/>
            <person name="Chen X."/>
            <person name="Walker B."/>
            <person name="Young S.K."/>
            <person name="Zeng Q."/>
            <person name="Gargeya S."/>
            <person name="Fitzgerald M."/>
            <person name="Haas B."/>
            <person name="Abouelleil A."/>
            <person name="Alvarado L."/>
            <person name="Arachchi H.M."/>
            <person name="Berlin A.M."/>
            <person name="Chapman S.B."/>
            <person name="Goldberg J."/>
            <person name="Griggs A."/>
            <person name="Gujja S."/>
            <person name="Hansen M."/>
            <person name="Howarth C."/>
            <person name="Imamovic A."/>
            <person name="Larimer J."/>
            <person name="McCowan C."/>
            <person name="Montmayeur A."/>
            <person name="Murphy C."/>
            <person name="Neiman D."/>
            <person name="Pearson M."/>
            <person name="Priest M."/>
            <person name="Roberts A."/>
            <person name="Saif S."/>
            <person name="Shea T."/>
            <person name="Sisk P."/>
            <person name="Sykes S."/>
            <person name="Wortman J."/>
            <person name="Nusbaum C."/>
            <person name="Birren B."/>
        </authorList>
    </citation>
    <scope>NUCLEOTIDE SEQUENCE [LARGE SCALE GENOMIC DNA]</scope>
    <source>
        <strain evidence="3">race PST-78</strain>
    </source>
</reference>
<dbReference type="Proteomes" id="UP000054564">
    <property type="component" value="Unassembled WGS sequence"/>
</dbReference>
<feature type="chain" id="PRO_5005549740" description="Secreted protein" evidence="1">
    <location>
        <begin position="21"/>
        <end position="132"/>
    </location>
</feature>
<comment type="caution">
    <text evidence="2">The sequence shown here is derived from an EMBL/GenBank/DDBJ whole genome shotgun (WGS) entry which is preliminary data.</text>
</comment>
<feature type="signal peptide" evidence="1">
    <location>
        <begin position="1"/>
        <end position="20"/>
    </location>
</feature>
<name>A0A0L0VQQ1_9BASI</name>
<organism evidence="2 3">
    <name type="scientific">Puccinia striiformis f. sp. tritici PST-78</name>
    <dbReference type="NCBI Taxonomy" id="1165861"/>
    <lineage>
        <taxon>Eukaryota</taxon>
        <taxon>Fungi</taxon>
        <taxon>Dikarya</taxon>
        <taxon>Basidiomycota</taxon>
        <taxon>Pucciniomycotina</taxon>
        <taxon>Pucciniomycetes</taxon>
        <taxon>Pucciniales</taxon>
        <taxon>Pucciniaceae</taxon>
        <taxon>Puccinia</taxon>
    </lineage>
</organism>
<evidence type="ECO:0008006" key="4">
    <source>
        <dbReference type="Google" id="ProtNLM"/>
    </source>
</evidence>
<dbReference type="OrthoDB" id="10277267at2759"/>